<keyword evidence="1" id="KW-0175">Coiled coil</keyword>
<evidence type="ECO:0000313" key="4">
    <source>
        <dbReference type="Proteomes" id="UP000278085"/>
    </source>
</evidence>
<keyword evidence="2" id="KW-1133">Transmembrane helix</keyword>
<keyword evidence="2" id="KW-0812">Transmembrane</keyword>
<dbReference type="PANTHER" id="PTHR30386">
    <property type="entry name" value="MEMBRANE FUSION SUBUNIT OF EMRAB-TOLC MULTIDRUG EFFLUX PUMP"/>
    <property type="match status" value="1"/>
</dbReference>
<evidence type="ECO:0000256" key="2">
    <source>
        <dbReference type="SAM" id="Phobius"/>
    </source>
</evidence>
<organism evidence="3 4">
    <name type="scientific">Massilia atriviolacea</name>
    <dbReference type="NCBI Taxonomy" id="2495579"/>
    <lineage>
        <taxon>Bacteria</taxon>
        <taxon>Pseudomonadati</taxon>
        <taxon>Pseudomonadota</taxon>
        <taxon>Betaproteobacteria</taxon>
        <taxon>Burkholderiales</taxon>
        <taxon>Oxalobacteraceae</taxon>
        <taxon>Telluria group</taxon>
        <taxon>Massilia</taxon>
    </lineage>
</organism>
<reference evidence="3 4" key="1">
    <citation type="submission" date="2018-12" db="EMBL/GenBank/DDBJ databases">
        <authorList>
            <person name="Yang E."/>
        </authorList>
    </citation>
    <scope>NUCLEOTIDE SEQUENCE [LARGE SCALE GENOMIC DNA]</scope>
    <source>
        <strain evidence="3 4">SOD</strain>
    </source>
</reference>
<evidence type="ECO:0000256" key="1">
    <source>
        <dbReference type="SAM" id="Coils"/>
    </source>
</evidence>
<feature type="transmembrane region" description="Helical" evidence="2">
    <location>
        <begin position="36"/>
        <end position="57"/>
    </location>
</feature>
<keyword evidence="4" id="KW-1185">Reference proteome</keyword>
<name>A0A430HSM0_9BURK</name>
<dbReference type="AlphaFoldDB" id="A0A430HSM0"/>
<dbReference type="Proteomes" id="UP000278085">
    <property type="component" value="Unassembled WGS sequence"/>
</dbReference>
<evidence type="ECO:0000313" key="3">
    <source>
        <dbReference type="EMBL" id="RSZ60531.1"/>
    </source>
</evidence>
<feature type="non-terminal residue" evidence="3">
    <location>
        <position position="262"/>
    </location>
</feature>
<gene>
    <name evidence="3" type="ORF">EJB06_05310</name>
</gene>
<keyword evidence="2" id="KW-0472">Membrane</keyword>
<dbReference type="InterPro" id="IPR050739">
    <property type="entry name" value="MFP"/>
</dbReference>
<feature type="coiled-coil region" evidence="1">
    <location>
        <begin position="129"/>
        <end position="156"/>
    </location>
</feature>
<dbReference type="PANTHER" id="PTHR30386:SF28">
    <property type="entry name" value="EXPORTED PROTEIN"/>
    <property type="match status" value="1"/>
</dbReference>
<protein>
    <recommendedName>
        <fullName evidence="5">Biotin/lipoyl-binding protein</fullName>
    </recommendedName>
</protein>
<evidence type="ECO:0008006" key="5">
    <source>
        <dbReference type="Google" id="ProtNLM"/>
    </source>
</evidence>
<accession>A0A430HSM0</accession>
<proteinExistence type="predicted"/>
<comment type="caution">
    <text evidence="3">The sequence shown here is derived from an EMBL/GenBank/DDBJ whole genome shotgun (WGS) entry which is preliminary data.</text>
</comment>
<sequence length="262" mass="29278">MYDEASQEQQAAELFRREVRLTEAEGFGVPAMPAGIPQWSLTLLLASLFAVAAWFVCTTHYAHKQTVIGQVTPAAGTFRIMATKSGIAERVLVNEGDRVRGGQVLMFVSSTPRLEHGESLSVSLRENQRSQLDLQASQANARRDQLLRQREELVTRRKGIDADLSQIAGSIHLQNERVQIHERTVDAARILGNQGMMAALTVHAKENDLIESRQFLSALKREKAQQESMREQLRVQGERIGAELRSVLTEAVLWSSNFGHHD</sequence>
<dbReference type="EMBL" id="RXLQ01000002">
    <property type="protein sequence ID" value="RSZ60531.1"/>
    <property type="molecule type" value="Genomic_DNA"/>
</dbReference>
<dbReference type="RefSeq" id="WP_164557820.1">
    <property type="nucleotide sequence ID" value="NZ_RXLQ01000002.1"/>
</dbReference>